<dbReference type="RefSeq" id="WP_038262683.1">
    <property type="nucleotide sequence ID" value="NZ_FSRH01000007.1"/>
</dbReference>
<dbReference type="PANTHER" id="PTHR10566">
    <property type="entry name" value="CHAPERONE-ACTIVITY OF BC1 COMPLEX CABC1 -RELATED"/>
    <property type="match status" value="1"/>
</dbReference>
<keyword evidence="2" id="KW-1133">Transmembrane helix</keyword>
<comment type="similarity">
    <text evidence="1">Belongs to the protein kinase superfamily. ADCK protein kinase family.</text>
</comment>
<organism evidence="4 5">
    <name type="scientific">Peptoclostridium litorale DSM 5388</name>
    <dbReference type="NCBI Taxonomy" id="1121324"/>
    <lineage>
        <taxon>Bacteria</taxon>
        <taxon>Bacillati</taxon>
        <taxon>Bacillota</taxon>
        <taxon>Clostridia</taxon>
        <taxon>Peptostreptococcales</taxon>
        <taxon>Peptoclostridiaceae</taxon>
        <taxon>Peptoclostridium</taxon>
    </lineage>
</organism>
<comment type="caution">
    <text evidence="4">The sequence shown here is derived from an EMBL/GenBank/DDBJ whole genome shotgun (WGS) entry which is preliminary data.</text>
</comment>
<dbReference type="InterPro" id="IPR004147">
    <property type="entry name" value="ABC1_dom"/>
</dbReference>
<evidence type="ECO:0000313" key="4">
    <source>
        <dbReference type="EMBL" id="KDR96090.1"/>
    </source>
</evidence>
<dbReference type="STRING" id="1121324.CLIT_5c01020"/>
<dbReference type="eggNOG" id="COG0661">
    <property type="taxonomic scope" value="Bacteria"/>
</dbReference>
<dbReference type="SUPFAM" id="SSF56112">
    <property type="entry name" value="Protein kinase-like (PK-like)"/>
    <property type="match status" value="1"/>
</dbReference>
<keyword evidence="2" id="KW-0812">Transmembrane</keyword>
<dbReference type="EMBL" id="JJMM01000005">
    <property type="protein sequence ID" value="KDR96090.1"/>
    <property type="molecule type" value="Genomic_DNA"/>
</dbReference>
<reference evidence="4 5" key="1">
    <citation type="submission" date="2014-03" db="EMBL/GenBank/DDBJ databases">
        <title>Genome sequence of Clostridium litorale W6, DSM 5388.</title>
        <authorList>
            <person name="Poehlein A."/>
            <person name="Jagirdar A."/>
            <person name="Khonsari B."/>
            <person name="Chibani C.M."/>
            <person name="Gutierrez Gutierrez D.A."/>
            <person name="Davydova E."/>
            <person name="Alghaithi H.S."/>
            <person name="Nair K.P."/>
            <person name="Dhamotharan K."/>
            <person name="Chandran L."/>
            <person name="G W."/>
            <person name="Daniel R."/>
        </authorList>
    </citation>
    <scope>NUCLEOTIDE SEQUENCE [LARGE SCALE GENOMIC DNA]</scope>
    <source>
        <strain evidence="4 5">W6</strain>
    </source>
</reference>
<proteinExistence type="inferred from homology"/>
<evidence type="ECO:0000259" key="3">
    <source>
        <dbReference type="Pfam" id="PF03109"/>
    </source>
</evidence>
<evidence type="ECO:0000256" key="2">
    <source>
        <dbReference type="SAM" id="Phobius"/>
    </source>
</evidence>
<evidence type="ECO:0000313" key="5">
    <source>
        <dbReference type="Proteomes" id="UP000027946"/>
    </source>
</evidence>
<gene>
    <name evidence="4" type="ORF">CLIT_5c01020</name>
</gene>
<evidence type="ECO:0000256" key="1">
    <source>
        <dbReference type="ARBA" id="ARBA00009670"/>
    </source>
</evidence>
<dbReference type="OrthoDB" id="9795390at2"/>
<dbReference type="PANTHER" id="PTHR10566:SF113">
    <property type="entry name" value="PROTEIN ACTIVITY OF BC1 COMPLEX KINASE 7, CHLOROPLASTIC"/>
    <property type="match status" value="1"/>
</dbReference>
<feature type="domain" description="ABC1 atypical kinase-like" evidence="3">
    <location>
        <begin position="94"/>
        <end position="339"/>
    </location>
</feature>
<dbReference type="InterPro" id="IPR011009">
    <property type="entry name" value="Kinase-like_dom_sf"/>
</dbReference>
<dbReference type="Proteomes" id="UP000027946">
    <property type="component" value="Unassembled WGS sequence"/>
</dbReference>
<keyword evidence="5" id="KW-1185">Reference proteome</keyword>
<protein>
    <submittedName>
        <fullName evidence="4">ABC-1 domain-containing protein</fullName>
    </submittedName>
</protein>
<feature type="transmembrane region" description="Helical" evidence="2">
    <location>
        <begin position="530"/>
        <end position="552"/>
    </location>
</feature>
<sequence>MGLFSIRHKNLKRYKQIVHVLVKYGFTFLVEKLKIEGMAYKMPMHGDESLKDMSVGERMKNALTELGPTFIKLGQVLSTRSDIFDSSITSELSKLQDEVAPFDFESAKTIFLKEMGTGIEEAFARFEEIPIAAASIGQVYRAVMHDGSNVIVKVQRPGVQETVRADMEILYSIAKMIVDRGVDTRAVDIVGLVDEFSASISRELDYNFEARNCEKFGEIHHGDDSVYIPSIYWEYTSKKVLTMERIDGIKVNNVDAIREKGWDAPKIASAETLAIMKQIFYYGFFHADPHPGNIFVIDDGKIAFVDFGQVGIIGSDIKRLLNCLLTAGKDKDVERIVESLFQLEAIGTGADTRKIKEELVFYIHYYYSLPVERINIKELLQEFMLFARKNGIRLPSQFGLLAKAIISVEGTGKLLSPKFSLSIAIEGFIKKSHFEKKRYENIAREYRYYADEIARDLKAIPGQIRWVADHIRKNNIKLSIDEVRLFSLEREIDKMANRLSISLIISAIIVGSSIVTTAGGTGPSFKGYPVIGVIGYSVATVMGFFLVFSMIFSKNDSEK</sequence>
<keyword evidence="2" id="KW-0472">Membrane</keyword>
<dbReference type="AlphaFoldDB" id="A0A069RIY8"/>
<dbReference type="Pfam" id="PF03109">
    <property type="entry name" value="ABC1"/>
    <property type="match status" value="1"/>
</dbReference>
<accession>A0A069RIY8</accession>
<dbReference type="InterPro" id="IPR050154">
    <property type="entry name" value="UbiB_kinase"/>
</dbReference>
<name>A0A069RIY8_PEPLI</name>
<dbReference type="CDD" id="cd05121">
    <property type="entry name" value="ABC1_ADCK3-like"/>
    <property type="match status" value="1"/>
</dbReference>
<feature type="transmembrane region" description="Helical" evidence="2">
    <location>
        <begin position="499"/>
        <end position="518"/>
    </location>
</feature>